<dbReference type="AlphaFoldDB" id="A0A1M4UE78"/>
<evidence type="ECO:0000256" key="5">
    <source>
        <dbReference type="ARBA" id="ARBA00022989"/>
    </source>
</evidence>
<proteinExistence type="predicted"/>
<dbReference type="RefSeq" id="WP_027308721.1">
    <property type="nucleotide sequence ID" value="NZ_FQVG01000007.1"/>
</dbReference>
<feature type="transmembrane region" description="Helical" evidence="8">
    <location>
        <begin position="14"/>
        <end position="32"/>
    </location>
</feature>
<feature type="domain" description="POTRA" evidence="9">
    <location>
        <begin position="37"/>
        <end position="104"/>
    </location>
</feature>
<dbReference type="PANTHER" id="PTHR37820">
    <property type="entry name" value="CELL DIVISION PROTEIN DIVIB"/>
    <property type="match status" value="1"/>
</dbReference>
<evidence type="ECO:0000256" key="8">
    <source>
        <dbReference type="SAM" id="Phobius"/>
    </source>
</evidence>
<evidence type="ECO:0000256" key="4">
    <source>
        <dbReference type="ARBA" id="ARBA00022692"/>
    </source>
</evidence>
<keyword evidence="6 8" id="KW-0472">Membrane</keyword>
<dbReference type="GO" id="GO:0051301">
    <property type="term" value="P:cell division"/>
    <property type="evidence" value="ECO:0007669"/>
    <property type="project" value="UniProtKB-KW"/>
</dbReference>
<organism evidence="10 11">
    <name type="scientific">Caloramator proteoclasticus DSM 10124</name>
    <dbReference type="NCBI Taxonomy" id="1121262"/>
    <lineage>
        <taxon>Bacteria</taxon>
        <taxon>Bacillati</taxon>
        <taxon>Bacillota</taxon>
        <taxon>Clostridia</taxon>
        <taxon>Eubacteriales</taxon>
        <taxon>Clostridiaceae</taxon>
        <taxon>Caloramator</taxon>
    </lineage>
</organism>
<accession>A0A1M4UE78</accession>
<sequence length="246" mass="28167">MEEKLIKRQKQKRFLSFLIIFIILSITVVISLKSDYFKIKEVEVKNNNLISRDEAIILANVIGENIFFLDKNKVKTNILNNPYVKDVKINKKLPSKILLTIEEKDIKGIIRVKNYFVDIDSEGRMVHTINKFPNGKLIYLEGIDAKEYVFNEYVTSDSVKLKSIVEILKIFSYIDIKSQIEKVDVKDPYNVNIITKSGINICVGDCSNLEYKLSFAMTLLKSPELSGKKGTIDISSDGTAVFNEKR</sequence>
<dbReference type="Gene3D" id="3.10.20.310">
    <property type="entry name" value="membrane protein fhac"/>
    <property type="match status" value="1"/>
</dbReference>
<protein>
    <submittedName>
        <fullName evidence="10">POTRA domain-containing protein, FtsQ-type</fullName>
    </submittedName>
</protein>
<evidence type="ECO:0000256" key="3">
    <source>
        <dbReference type="ARBA" id="ARBA00022618"/>
    </source>
</evidence>
<dbReference type="InterPro" id="IPR013685">
    <property type="entry name" value="POTRA_FtsQ_type"/>
</dbReference>
<evidence type="ECO:0000259" key="9">
    <source>
        <dbReference type="PROSITE" id="PS51779"/>
    </source>
</evidence>
<evidence type="ECO:0000256" key="6">
    <source>
        <dbReference type="ARBA" id="ARBA00023136"/>
    </source>
</evidence>
<name>A0A1M4UE78_9CLOT</name>
<keyword evidence="4 8" id="KW-0812">Transmembrane</keyword>
<evidence type="ECO:0000256" key="1">
    <source>
        <dbReference type="ARBA" id="ARBA00004370"/>
    </source>
</evidence>
<keyword evidence="7" id="KW-0131">Cell cycle</keyword>
<dbReference type="Proteomes" id="UP000184423">
    <property type="component" value="Unassembled WGS sequence"/>
</dbReference>
<dbReference type="Pfam" id="PF08478">
    <property type="entry name" value="POTRA_1"/>
    <property type="match status" value="1"/>
</dbReference>
<gene>
    <name evidence="10" type="ORF">SAMN02746091_00627</name>
</gene>
<evidence type="ECO:0000313" key="11">
    <source>
        <dbReference type="Proteomes" id="UP000184423"/>
    </source>
</evidence>
<evidence type="ECO:0000313" key="10">
    <source>
        <dbReference type="EMBL" id="SHE54880.1"/>
    </source>
</evidence>
<dbReference type="GO" id="GO:0005886">
    <property type="term" value="C:plasma membrane"/>
    <property type="evidence" value="ECO:0007669"/>
    <property type="project" value="TreeGrafter"/>
</dbReference>
<dbReference type="EMBL" id="FQVG01000007">
    <property type="protein sequence ID" value="SHE54880.1"/>
    <property type="molecule type" value="Genomic_DNA"/>
</dbReference>
<comment type="subcellular location">
    <subcellularLocation>
        <location evidence="1">Membrane</location>
    </subcellularLocation>
</comment>
<keyword evidence="5 8" id="KW-1133">Transmembrane helix</keyword>
<keyword evidence="3" id="KW-0132">Cell division</keyword>
<dbReference type="PROSITE" id="PS51779">
    <property type="entry name" value="POTRA"/>
    <property type="match status" value="1"/>
</dbReference>
<dbReference type="InterPro" id="IPR034746">
    <property type="entry name" value="POTRA"/>
</dbReference>
<reference evidence="11" key="1">
    <citation type="submission" date="2016-11" db="EMBL/GenBank/DDBJ databases">
        <authorList>
            <person name="Varghese N."/>
            <person name="Submissions S."/>
        </authorList>
    </citation>
    <scope>NUCLEOTIDE SEQUENCE [LARGE SCALE GENOMIC DNA]</scope>
    <source>
        <strain evidence="11">DSM 10124</strain>
    </source>
</reference>
<evidence type="ECO:0000256" key="7">
    <source>
        <dbReference type="ARBA" id="ARBA00023306"/>
    </source>
</evidence>
<keyword evidence="11" id="KW-1185">Reference proteome</keyword>
<dbReference type="InterPro" id="IPR050487">
    <property type="entry name" value="FtsQ_DivIB"/>
</dbReference>
<keyword evidence="2" id="KW-1003">Cell membrane</keyword>
<evidence type="ECO:0000256" key="2">
    <source>
        <dbReference type="ARBA" id="ARBA00022475"/>
    </source>
</evidence>
<dbReference type="PANTHER" id="PTHR37820:SF1">
    <property type="entry name" value="CELL DIVISION PROTEIN FTSQ"/>
    <property type="match status" value="1"/>
</dbReference>